<comment type="subcellular location">
    <subcellularLocation>
        <location evidence="1">Nucleus</location>
    </subcellularLocation>
</comment>
<evidence type="ECO:0000256" key="3">
    <source>
        <dbReference type="ARBA" id="ARBA00022723"/>
    </source>
</evidence>
<dbReference type="SUPFAM" id="SSF117856">
    <property type="entry name" value="AF0104/ALDC/Ptd012-like"/>
    <property type="match status" value="1"/>
</dbReference>
<evidence type="ECO:0000256" key="1">
    <source>
        <dbReference type="ARBA" id="ARBA00004123"/>
    </source>
</evidence>
<dbReference type="GO" id="GO:0008270">
    <property type="term" value="F:zinc ion binding"/>
    <property type="evidence" value="ECO:0007669"/>
    <property type="project" value="TreeGrafter"/>
</dbReference>
<reference evidence="8 9" key="1">
    <citation type="submission" date="2023-10" db="EMBL/GenBank/DDBJ databases">
        <title>Draft genome sequence of Xylaria bambusicola isolate GMP-LS, the root and basal stem rot pathogen of sugarcane in Indonesia.</title>
        <authorList>
            <person name="Selvaraj P."/>
            <person name="Muralishankar V."/>
            <person name="Muruganantham S."/>
            <person name="Sp S."/>
            <person name="Haryani S."/>
            <person name="Lau K.J.X."/>
            <person name="Naqvi N.I."/>
        </authorList>
    </citation>
    <scope>NUCLEOTIDE SEQUENCE [LARGE SCALE GENOMIC DNA]</scope>
    <source>
        <strain evidence="8">GMP-LS</strain>
    </source>
</reference>
<comment type="caution">
    <text evidence="8">The sequence shown here is derived from an EMBL/GenBank/DDBJ whole genome shotgun (WGS) entry which is preliminary data.</text>
</comment>
<keyword evidence="3" id="KW-0479">Metal-binding</keyword>
<dbReference type="GO" id="GO:0016788">
    <property type="term" value="F:hydrolase activity, acting on ester bonds"/>
    <property type="evidence" value="ECO:0007669"/>
    <property type="project" value="TreeGrafter"/>
</dbReference>
<evidence type="ECO:0000256" key="2">
    <source>
        <dbReference type="ARBA" id="ARBA00011245"/>
    </source>
</evidence>
<comment type="subunit">
    <text evidence="2">Monomer.</text>
</comment>
<keyword evidence="6" id="KW-0539">Nucleus</keyword>
<dbReference type="GO" id="GO:0005634">
    <property type="term" value="C:nucleus"/>
    <property type="evidence" value="ECO:0007669"/>
    <property type="project" value="UniProtKB-SubCell"/>
</dbReference>
<evidence type="ECO:0000256" key="6">
    <source>
        <dbReference type="ARBA" id="ARBA00023242"/>
    </source>
</evidence>
<dbReference type="CDD" id="cd17298">
    <property type="entry name" value="DUF1907"/>
    <property type="match status" value="1"/>
</dbReference>
<evidence type="ECO:0000313" key="8">
    <source>
        <dbReference type="EMBL" id="KAK5631804.1"/>
    </source>
</evidence>
<feature type="domain" description="DUF1907" evidence="7">
    <location>
        <begin position="19"/>
        <end position="310"/>
    </location>
</feature>
<proteinExistence type="predicted"/>
<evidence type="ECO:0000259" key="7">
    <source>
        <dbReference type="SMART" id="SM01168"/>
    </source>
</evidence>
<evidence type="ECO:0000256" key="4">
    <source>
        <dbReference type="ARBA" id="ARBA00022801"/>
    </source>
</evidence>
<dbReference type="Proteomes" id="UP001305414">
    <property type="component" value="Unassembled WGS sequence"/>
</dbReference>
<dbReference type="EMBL" id="JAWHQM010000021">
    <property type="protein sequence ID" value="KAK5631804.1"/>
    <property type="molecule type" value="Genomic_DNA"/>
</dbReference>
<dbReference type="PANTHER" id="PTHR13204:SF1">
    <property type="entry name" value="ESTER HYDROLASE C11ORF54"/>
    <property type="match status" value="1"/>
</dbReference>
<sequence>MDAQKYLLSPPGLDELAEKLKVPLASNYEVSTISVVQCPDLREAPFYLATEGLSGDEKVADVGGRQNLFPRPRFNTTWSLTEIASAMEMSQEKGSLIGAGAGPFHVVGQNCELAPNLKWESQFVNIDNQTRLVKIADGTVTVEKSSSAGCALMVNLFGSLGESGTVLKITARKRIGDGKSFTECIRSALSAAYGDSNIISLGGAFVVKSGKARYHIMPDFPKEEDLPFEDYEKLDNWLTYHDFDGPIVCLSVLHSADPDGKLDLRMEHTHAFSPVTGRNTGGHYHYDIEDSDEDVEYEGYFNTAKVLYRIENPTAA</sequence>
<dbReference type="Pfam" id="PF08925">
    <property type="entry name" value="DUF1907"/>
    <property type="match status" value="1"/>
</dbReference>
<keyword evidence="9" id="KW-1185">Reference proteome</keyword>
<evidence type="ECO:0000313" key="9">
    <source>
        <dbReference type="Proteomes" id="UP001305414"/>
    </source>
</evidence>
<dbReference type="SMART" id="SM01168">
    <property type="entry name" value="DUF1907"/>
    <property type="match status" value="1"/>
</dbReference>
<keyword evidence="4" id="KW-0378">Hydrolase</keyword>
<gene>
    <name evidence="8" type="ORF">RRF57_007518</name>
</gene>
<keyword evidence="5" id="KW-0862">Zinc</keyword>
<accession>A0AAN7V0Q7</accession>
<name>A0AAN7V0Q7_9PEZI</name>
<dbReference type="AlphaFoldDB" id="A0AAN7V0Q7"/>
<dbReference type="PANTHER" id="PTHR13204">
    <property type="entry name" value="PTD012 PROTEIN"/>
    <property type="match status" value="1"/>
</dbReference>
<dbReference type="InterPro" id="IPR015021">
    <property type="entry name" value="C11orf54_DUF1907"/>
</dbReference>
<evidence type="ECO:0000256" key="5">
    <source>
        <dbReference type="ARBA" id="ARBA00022833"/>
    </source>
</evidence>
<organism evidence="8 9">
    <name type="scientific">Xylaria bambusicola</name>
    <dbReference type="NCBI Taxonomy" id="326684"/>
    <lineage>
        <taxon>Eukaryota</taxon>
        <taxon>Fungi</taxon>
        <taxon>Dikarya</taxon>
        <taxon>Ascomycota</taxon>
        <taxon>Pezizomycotina</taxon>
        <taxon>Sordariomycetes</taxon>
        <taxon>Xylariomycetidae</taxon>
        <taxon>Xylariales</taxon>
        <taxon>Xylariaceae</taxon>
        <taxon>Xylaria</taxon>
    </lineage>
</organism>
<protein>
    <recommendedName>
        <fullName evidence="7">DUF1907 domain-containing protein</fullName>
    </recommendedName>
</protein>